<evidence type="ECO:0000256" key="3">
    <source>
        <dbReference type="SAM" id="Phobius"/>
    </source>
</evidence>
<keyword evidence="1" id="KW-0175">Coiled coil</keyword>
<evidence type="ECO:0000256" key="1">
    <source>
        <dbReference type="SAM" id="Coils"/>
    </source>
</evidence>
<feature type="region of interest" description="Disordered" evidence="2">
    <location>
        <begin position="677"/>
        <end position="736"/>
    </location>
</feature>
<feature type="compositionally biased region" description="Low complexity" evidence="2">
    <location>
        <begin position="723"/>
        <end position="736"/>
    </location>
</feature>
<feature type="transmembrane region" description="Helical" evidence="3">
    <location>
        <begin position="335"/>
        <end position="355"/>
    </location>
</feature>
<organism evidence="4 5">
    <name type="scientific">Hondaea fermentalgiana</name>
    <dbReference type="NCBI Taxonomy" id="2315210"/>
    <lineage>
        <taxon>Eukaryota</taxon>
        <taxon>Sar</taxon>
        <taxon>Stramenopiles</taxon>
        <taxon>Bigyra</taxon>
        <taxon>Labyrinthulomycetes</taxon>
        <taxon>Thraustochytrida</taxon>
        <taxon>Thraustochytriidae</taxon>
        <taxon>Hondaea</taxon>
    </lineage>
</organism>
<dbReference type="EMBL" id="BEYU01000174">
    <property type="protein sequence ID" value="GBG33939.1"/>
    <property type="molecule type" value="Genomic_DNA"/>
</dbReference>
<evidence type="ECO:0000313" key="5">
    <source>
        <dbReference type="Proteomes" id="UP000241890"/>
    </source>
</evidence>
<evidence type="ECO:0000256" key="2">
    <source>
        <dbReference type="SAM" id="MobiDB-lite"/>
    </source>
</evidence>
<feature type="compositionally biased region" description="Low complexity" evidence="2">
    <location>
        <begin position="831"/>
        <end position="868"/>
    </location>
</feature>
<protein>
    <submittedName>
        <fullName evidence="4">Uncharacterized protein</fullName>
    </submittedName>
</protein>
<comment type="caution">
    <text evidence="4">The sequence shown here is derived from an EMBL/GenBank/DDBJ whole genome shotgun (WGS) entry which is preliminary data.</text>
</comment>
<feature type="compositionally biased region" description="Basic residues" evidence="2">
    <location>
        <begin position="883"/>
        <end position="896"/>
    </location>
</feature>
<feature type="transmembrane region" description="Helical" evidence="3">
    <location>
        <begin position="106"/>
        <end position="124"/>
    </location>
</feature>
<dbReference type="AlphaFoldDB" id="A0A2R5GUD9"/>
<feature type="region of interest" description="Disordered" evidence="2">
    <location>
        <begin position="793"/>
        <end position="896"/>
    </location>
</feature>
<keyword evidence="5" id="KW-1185">Reference proteome</keyword>
<dbReference type="InParanoid" id="A0A2R5GUD9"/>
<keyword evidence="3" id="KW-0812">Transmembrane</keyword>
<feature type="coiled-coil region" evidence="1">
    <location>
        <begin position="603"/>
        <end position="630"/>
    </location>
</feature>
<dbReference type="Proteomes" id="UP000241890">
    <property type="component" value="Unassembled WGS sequence"/>
</dbReference>
<feature type="compositionally biased region" description="Low complexity" evidence="2">
    <location>
        <begin position="809"/>
        <end position="821"/>
    </location>
</feature>
<keyword evidence="3" id="KW-1133">Transmembrane helix</keyword>
<reference evidence="4 5" key="1">
    <citation type="submission" date="2017-12" db="EMBL/GenBank/DDBJ databases">
        <title>Sequencing, de novo assembly and annotation of complete genome of a new Thraustochytrid species, strain FCC1311.</title>
        <authorList>
            <person name="Sedici K."/>
            <person name="Godart F."/>
            <person name="Aiese Cigliano R."/>
            <person name="Sanseverino W."/>
            <person name="Barakat M."/>
            <person name="Ortet P."/>
            <person name="Marechal E."/>
            <person name="Cagnac O."/>
            <person name="Amato A."/>
        </authorList>
    </citation>
    <scope>NUCLEOTIDE SEQUENCE [LARGE SCALE GENOMIC DNA]</scope>
</reference>
<feature type="compositionally biased region" description="Low complexity" evidence="2">
    <location>
        <begin position="688"/>
        <end position="708"/>
    </location>
</feature>
<feature type="transmembrane region" description="Helical" evidence="3">
    <location>
        <begin position="131"/>
        <end position="149"/>
    </location>
</feature>
<evidence type="ECO:0000313" key="4">
    <source>
        <dbReference type="EMBL" id="GBG33939.1"/>
    </source>
</evidence>
<accession>A0A2R5GUD9</accession>
<proteinExistence type="predicted"/>
<feature type="transmembrane region" description="Helical" evidence="3">
    <location>
        <begin position="367"/>
        <end position="387"/>
    </location>
</feature>
<name>A0A2R5GUD9_9STRA</name>
<feature type="transmembrane region" description="Helical" evidence="3">
    <location>
        <begin position="50"/>
        <end position="69"/>
    </location>
</feature>
<keyword evidence="3" id="KW-0472">Membrane</keyword>
<gene>
    <name evidence="4" type="ORF">FCC1311_101622</name>
</gene>
<sequence>MGSSAVPGAKLGASLVRKWTEYQEEDAMVLGIGVTVACVCMASGQCDEMLLFGAISLLFGILVTCKLPALHVETTLRDAGAPEHRTDIMAALEREAGIDLSTDTEAILFSVGWVLTALAILLLARRTLQRYSPAACVILYCACLSTVLRDRAADAQPVMATIVASMCALSLKSNHVLRLHIAAACFCACMLVMSEWSQSSSSSSSSGSDAHGGGGGLEVQEVLGPSGVSLCLTVGLGACLAHDLTAFFLLEPAVDAAHLCYVLLATLFNVDAALELASGHLLPVIERWIPQNLVSAHRGPAATKVLQMRWADSLERMGRLRVSAPWAEILTYPNLVALAPPFCVFFASTMILRRLFSPKATWRRSRFKWTVAILACGLAGTLAWAYTSAWDWRVLSRHATSPAALTMASSGLYLLVTLVTASTKHCSIVKGKWWTMIYFQSGQLAAGNGSGGRGGNGSGGRGGAAARGGPPPFYIRGADDARVKAVATELTKLLGTYKSLALQVQRLQRATEGNVAPGREPDLEDVEQLAKQQIQAADVACRAAVAAEKVALQLRELTSDAETERDLLLSIRKHSKTVAAAGRSTNDHYMVIKRQTDNAVSSFALMRKEMEDAETQAESLMEQARRELRRAVKYYARSRLAARDKHARHDLDQLMAKLTTRVDRQIMDPDQVKHYLSAAKASAQSDTGRGVAGASGSASTPAAGPSHSLQPFAGHPAGESKDALASPSGAAAAPSTPYEMAMKRKGISAHDSAGSAANGRNGLSGLDAGADGDFQGAQGSSSAKFAHFIDLSRDEGNNGASGRQESGKSRSTASGKQSSSQRSKRRWWPFSSSSARSRAALASSTPAGAAGASSSAAGSGVTSNTSSSDYTSVAEAQRASQRGARHRSLNLSNKRK</sequence>